<evidence type="ECO:0000259" key="9">
    <source>
        <dbReference type="Pfam" id="PF00347"/>
    </source>
</evidence>
<dbReference type="PATRIC" id="fig|1072256.5.peg.354"/>
<reference evidence="11" key="2">
    <citation type="submission" date="2015-05" db="EMBL/GenBank/DDBJ databases">
        <title>Complete genome sequence of Corynebacterium uterequi DSM 45634, isolated from the uterus of a maiden mare.</title>
        <authorList>
            <person name="Ruckert C."/>
            <person name="Albersmeier A."/>
            <person name="Winkler A."/>
            <person name="Tauch A."/>
        </authorList>
    </citation>
    <scope>NUCLEOTIDE SEQUENCE [LARGE SCALE GENOMIC DNA]</scope>
    <source>
        <strain evidence="11">DSM 45634</strain>
    </source>
</reference>
<name>A0A0G3HCF8_9CORY</name>
<dbReference type="HAMAP" id="MF_01365_B">
    <property type="entry name" value="Ribosomal_uL6_B"/>
    <property type="match status" value="1"/>
</dbReference>
<comment type="function">
    <text evidence="6 8">This protein binds to the 23S rRNA, and is important in its secondary structure. It is located near the subunit interface in the base of the L7/L12 stalk, and near the tRNA binding site of the peptidyltransferase center.</text>
</comment>
<feature type="domain" description="Large ribosomal subunit protein uL6 alpha-beta" evidence="9">
    <location>
        <begin position="11"/>
        <end position="82"/>
    </location>
</feature>
<comment type="similarity">
    <text evidence="1 6 7">Belongs to the universal ribosomal protein uL6 family.</text>
</comment>
<dbReference type="AlphaFoldDB" id="A0A0G3HCF8"/>
<keyword evidence="2 6" id="KW-0699">rRNA-binding</keyword>
<dbReference type="InterPro" id="IPR036789">
    <property type="entry name" value="Ribosomal_uL6-like_a/b-dom_sf"/>
</dbReference>
<protein>
    <recommendedName>
        <fullName evidence="6">Large ribosomal subunit protein uL6</fullName>
    </recommendedName>
</protein>
<dbReference type="NCBIfam" id="TIGR03654">
    <property type="entry name" value="L6_bact"/>
    <property type="match status" value="1"/>
</dbReference>
<dbReference type="OrthoDB" id="9805007at2"/>
<dbReference type="Gene3D" id="3.90.930.12">
    <property type="entry name" value="Ribosomal protein L6, alpha-beta domain"/>
    <property type="match status" value="2"/>
</dbReference>
<dbReference type="GO" id="GO:0003735">
    <property type="term" value="F:structural constituent of ribosome"/>
    <property type="evidence" value="ECO:0007669"/>
    <property type="project" value="UniProtKB-UniRule"/>
</dbReference>
<evidence type="ECO:0000256" key="3">
    <source>
        <dbReference type="ARBA" id="ARBA00022884"/>
    </source>
</evidence>
<dbReference type="InterPro" id="IPR019906">
    <property type="entry name" value="Ribosomal_uL6_bac-type"/>
</dbReference>
<evidence type="ECO:0000313" key="11">
    <source>
        <dbReference type="Proteomes" id="UP000035548"/>
    </source>
</evidence>
<dbReference type="SUPFAM" id="SSF56053">
    <property type="entry name" value="Ribosomal protein L6"/>
    <property type="match status" value="2"/>
</dbReference>
<dbReference type="KEGG" id="cut:CUTER_01820"/>
<accession>A0A0G3HCF8</accession>
<feature type="domain" description="Large ribosomal subunit protein uL6 alpha-beta" evidence="9">
    <location>
        <begin position="90"/>
        <end position="164"/>
    </location>
</feature>
<evidence type="ECO:0000256" key="5">
    <source>
        <dbReference type="ARBA" id="ARBA00023274"/>
    </source>
</evidence>
<proteinExistence type="inferred from homology"/>
<keyword evidence="3 6" id="KW-0694">RNA-binding</keyword>
<evidence type="ECO:0000256" key="2">
    <source>
        <dbReference type="ARBA" id="ARBA00022730"/>
    </source>
</evidence>
<keyword evidence="5 6" id="KW-0687">Ribonucleoprotein</keyword>
<sequence>MSRVGKAPIAVPNGVETTINGQHVEVKGPKGTLSLDVPAPISVAVEGNEIIVSTPNQERQSRSLHGLSRSLVNNMVIGVTEGYTINMEIFGVGYRVQQKGTDLEFSLGYSHPVLIKAPEGITFKVDGNTKFSIAGIDKQKVGQIAANIRRLRKDDPYKGKGIRYAGEQVRRKVGKTGK</sequence>
<dbReference type="PANTHER" id="PTHR11655">
    <property type="entry name" value="60S/50S RIBOSOMAL PROTEIN L6/L9"/>
    <property type="match status" value="1"/>
</dbReference>
<evidence type="ECO:0000313" key="10">
    <source>
        <dbReference type="EMBL" id="AKK10380.1"/>
    </source>
</evidence>
<dbReference type="PANTHER" id="PTHR11655:SF14">
    <property type="entry name" value="LARGE RIBOSOMAL SUBUNIT PROTEIN UL6M"/>
    <property type="match status" value="1"/>
</dbReference>
<dbReference type="Pfam" id="PF00347">
    <property type="entry name" value="Ribosomal_L6"/>
    <property type="match status" value="2"/>
</dbReference>
<keyword evidence="11" id="KW-1185">Reference proteome</keyword>
<evidence type="ECO:0000256" key="1">
    <source>
        <dbReference type="ARBA" id="ARBA00009356"/>
    </source>
</evidence>
<dbReference type="PIRSF" id="PIRSF002162">
    <property type="entry name" value="Ribosomal_L6"/>
    <property type="match status" value="1"/>
</dbReference>
<dbReference type="GO" id="GO:0019843">
    <property type="term" value="F:rRNA binding"/>
    <property type="evidence" value="ECO:0007669"/>
    <property type="project" value="UniProtKB-UniRule"/>
</dbReference>
<evidence type="ECO:0000256" key="4">
    <source>
        <dbReference type="ARBA" id="ARBA00022980"/>
    </source>
</evidence>
<dbReference type="GO" id="GO:0022625">
    <property type="term" value="C:cytosolic large ribosomal subunit"/>
    <property type="evidence" value="ECO:0007669"/>
    <property type="project" value="UniProtKB-UniRule"/>
</dbReference>
<dbReference type="PRINTS" id="PR00059">
    <property type="entry name" value="RIBOSOMALL6"/>
</dbReference>
<dbReference type="InterPro" id="IPR020040">
    <property type="entry name" value="Ribosomal_uL6_a/b-dom"/>
</dbReference>
<evidence type="ECO:0000256" key="7">
    <source>
        <dbReference type="RuleBase" id="RU003869"/>
    </source>
</evidence>
<dbReference type="InterPro" id="IPR000702">
    <property type="entry name" value="Ribosomal_uL6-like"/>
</dbReference>
<dbReference type="GO" id="GO:0002181">
    <property type="term" value="P:cytoplasmic translation"/>
    <property type="evidence" value="ECO:0007669"/>
    <property type="project" value="TreeGrafter"/>
</dbReference>
<dbReference type="Proteomes" id="UP000035548">
    <property type="component" value="Chromosome"/>
</dbReference>
<dbReference type="FunFam" id="3.90.930.12:FF:000001">
    <property type="entry name" value="50S ribosomal protein L6"/>
    <property type="match status" value="1"/>
</dbReference>
<gene>
    <name evidence="6 10" type="primary">rplF</name>
    <name evidence="10" type="ORF">CUTER_01820</name>
</gene>
<dbReference type="RefSeq" id="WP_047258984.1">
    <property type="nucleotide sequence ID" value="NZ_CP011546.1"/>
</dbReference>
<organism evidence="10 11">
    <name type="scientific">Corynebacterium uterequi</name>
    <dbReference type="NCBI Taxonomy" id="1072256"/>
    <lineage>
        <taxon>Bacteria</taxon>
        <taxon>Bacillati</taxon>
        <taxon>Actinomycetota</taxon>
        <taxon>Actinomycetes</taxon>
        <taxon>Mycobacteriales</taxon>
        <taxon>Corynebacteriaceae</taxon>
        <taxon>Corynebacterium</taxon>
    </lineage>
</organism>
<dbReference type="FunFam" id="3.90.930.12:FF:000002">
    <property type="entry name" value="50S ribosomal protein L6"/>
    <property type="match status" value="1"/>
</dbReference>
<dbReference type="STRING" id="1072256.CUTER_01820"/>
<keyword evidence="4 6" id="KW-0689">Ribosomal protein</keyword>
<evidence type="ECO:0000256" key="6">
    <source>
        <dbReference type="HAMAP-Rule" id="MF_01365"/>
    </source>
</evidence>
<evidence type="ECO:0000256" key="8">
    <source>
        <dbReference type="RuleBase" id="RU003870"/>
    </source>
</evidence>
<comment type="subunit">
    <text evidence="6">Part of the 50S ribosomal subunit.</text>
</comment>
<reference evidence="10 11" key="1">
    <citation type="journal article" date="2015" name="Genome Announc.">
        <title>Virulence Factor Genes Detected in the Complete Genome Sequence of Corynebacterium uterequi DSM 45634, Isolated from the Uterus of a Maiden Mare.</title>
        <authorList>
            <person name="Ruckert C."/>
            <person name="Kriete M."/>
            <person name="Jaenicke S."/>
            <person name="Winkler A."/>
            <person name="Tauch A."/>
        </authorList>
    </citation>
    <scope>NUCLEOTIDE SEQUENCE [LARGE SCALE GENOMIC DNA]</scope>
    <source>
        <strain evidence="10 11">DSM 45634</strain>
    </source>
</reference>
<dbReference type="EMBL" id="CP011546">
    <property type="protein sequence ID" value="AKK10380.1"/>
    <property type="molecule type" value="Genomic_DNA"/>
</dbReference>